<keyword evidence="3" id="KW-1185">Reference proteome</keyword>
<evidence type="ECO:0000313" key="2">
    <source>
        <dbReference type="EMBL" id="AHB49991.1"/>
    </source>
</evidence>
<dbReference type="KEGG" id="hni:W911_05095"/>
<evidence type="ECO:0000256" key="1">
    <source>
        <dbReference type="SAM" id="MobiDB-lite"/>
    </source>
</evidence>
<sequence>MVLSLDGVTQGRPRKAQRRECRKPYTTGRKGGEETAPAAEQPALGLIEGPEQSSALALFAAAH</sequence>
<dbReference type="Proteomes" id="UP000018542">
    <property type="component" value="Chromosome"/>
</dbReference>
<dbReference type="STRING" id="1029756.W911_05095"/>
<feature type="region of interest" description="Disordered" evidence="1">
    <location>
        <begin position="1"/>
        <end position="38"/>
    </location>
</feature>
<organism evidence="2 3">
    <name type="scientific">Hyphomicrobium nitrativorans NL23</name>
    <dbReference type="NCBI Taxonomy" id="1029756"/>
    <lineage>
        <taxon>Bacteria</taxon>
        <taxon>Pseudomonadati</taxon>
        <taxon>Pseudomonadota</taxon>
        <taxon>Alphaproteobacteria</taxon>
        <taxon>Hyphomicrobiales</taxon>
        <taxon>Hyphomicrobiaceae</taxon>
        <taxon>Hyphomicrobium</taxon>
    </lineage>
</organism>
<protein>
    <submittedName>
        <fullName evidence="2">Uncharacterized protein</fullName>
    </submittedName>
</protein>
<proteinExistence type="predicted"/>
<dbReference type="AlphaFoldDB" id="V5SGJ9"/>
<gene>
    <name evidence="2" type="ORF">W911_05095</name>
</gene>
<dbReference type="HOGENOM" id="CLU_2879811_0_0_5"/>
<reference evidence="2 3" key="1">
    <citation type="journal article" date="2014" name="Genome Announc.">
        <title>Complete Genome Sequence of Hyphomicrobium nitrativorans Strain NL23, a Denitrifying Bacterium Isolated from Biofilm of a Methanol-Fed Denitrification System Treating Seawater at the Montreal Biodome.</title>
        <authorList>
            <person name="Martineau C."/>
            <person name="Villeneuve C."/>
            <person name="Mauffrey F."/>
            <person name="Villemur R."/>
        </authorList>
    </citation>
    <scope>NUCLEOTIDE SEQUENCE [LARGE SCALE GENOMIC DNA]</scope>
    <source>
        <strain evidence="2">NL23</strain>
    </source>
</reference>
<dbReference type="EMBL" id="CP006912">
    <property type="protein sequence ID" value="AHB49991.1"/>
    <property type="molecule type" value="Genomic_DNA"/>
</dbReference>
<name>V5SGJ9_9HYPH</name>
<accession>V5SGJ9</accession>
<evidence type="ECO:0000313" key="3">
    <source>
        <dbReference type="Proteomes" id="UP000018542"/>
    </source>
</evidence>